<name>K1SBF6_9ZZZZ</name>
<dbReference type="Pfam" id="PF00664">
    <property type="entry name" value="ABC_membrane"/>
    <property type="match status" value="1"/>
</dbReference>
<evidence type="ECO:0000256" key="3">
    <source>
        <dbReference type="ARBA" id="ARBA00023136"/>
    </source>
</evidence>
<evidence type="ECO:0000313" key="6">
    <source>
        <dbReference type="EMBL" id="EKC44741.1"/>
    </source>
</evidence>
<organism evidence="6">
    <name type="scientific">human gut metagenome</name>
    <dbReference type="NCBI Taxonomy" id="408170"/>
    <lineage>
        <taxon>unclassified sequences</taxon>
        <taxon>metagenomes</taxon>
        <taxon>organismal metagenomes</taxon>
    </lineage>
</organism>
<evidence type="ECO:0000256" key="4">
    <source>
        <dbReference type="SAM" id="Phobius"/>
    </source>
</evidence>
<accession>K1SBF6</accession>
<dbReference type="GO" id="GO:0016020">
    <property type="term" value="C:membrane"/>
    <property type="evidence" value="ECO:0007669"/>
    <property type="project" value="InterPro"/>
</dbReference>
<evidence type="ECO:0000259" key="5">
    <source>
        <dbReference type="PROSITE" id="PS50929"/>
    </source>
</evidence>
<dbReference type="InterPro" id="IPR011527">
    <property type="entry name" value="ABC1_TM_dom"/>
</dbReference>
<sequence>MILSVLCAIFSVAGGFIPFWAVYKILLLFINRTATGNYILLWCLVGVGGYLIRVICFGISTILAHISAYTILEGIRLKIANRLMRAPLGEVMGRRIGYLKNIIMDKVEDLEPPLAHVIPELTSNLLLPLAIFVWMLAIDWRMGLSILIAPALAMIPMFFLMKNYNSQYAAYMEANNHVNNIIIEYVEG</sequence>
<keyword evidence="1 4" id="KW-0812">Transmembrane</keyword>
<proteinExistence type="predicted"/>
<feature type="transmembrane region" description="Helical" evidence="4">
    <location>
        <begin position="114"/>
        <end position="136"/>
    </location>
</feature>
<dbReference type="SUPFAM" id="SSF90123">
    <property type="entry name" value="ABC transporter transmembrane region"/>
    <property type="match status" value="1"/>
</dbReference>
<keyword evidence="2 4" id="KW-1133">Transmembrane helix</keyword>
<feature type="transmembrane region" description="Helical" evidence="4">
    <location>
        <begin position="142"/>
        <end position="161"/>
    </location>
</feature>
<dbReference type="GO" id="GO:0005524">
    <property type="term" value="F:ATP binding"/>
    <property type="evidence" value="ECO:0007669"/>
    <property type="project" value="InterPro"/>
</dbReference>
<reference evidence="6" key="1">
    <citation type="journal article" date="2013" name="Environ. Microbiol.">
        <title>Microbiota from the distal guts of lean and obese adolescents exhibit partial functional redundancy besides clear differences in community structure.</title>
        <authorList>
            <person name="Ferrer M."/>
            <person name="Ruiz A."/>
            <person name="Lanza F."/>
            <person name="Haange S.B."/>
            <person name="Oberbach A."/>
            <person name="Till H."/>
            <person name="Bargiela R."/>
            <person name="Campoy C."/>
            <person name="Segura M.T."/>
            <person name="Richter M."/>
            <person name="von Bergen M."/>
            <person name="Seifert J."/>
            <person name="Suarez A."/>
        </authorList>
    </citation>
    <scope>NUCLEOTIDE SEQUENCE</scope>
</reference>
<comment type="caution">
    <text evidence="6">The sequence shown here is derived from an EMBL/GenBank/DDBJ whole genome shotgun (WGS) entry which is preliminary data.</text>
</comment>
<dbReference type="GO" id="GO:0140359">
    <property type="term" value="F:ABC-type transporter activity"/>
    <property type="evidence" value="ECO:0007669"/>
    <property type="project" value="InterPro"/>
</dbReference>
<gene>
    <name evidence="6" type="ORF">OBE_17312</name>
</gene>
<protein>
    <submittedName>
        <fullName evidence="6">ABC-type multidrug transport system, ATPase and permease component</fullName>
    </submittedName>
</protein>
<keyword evidence="3 4" id="KW-0472">Membrane</keyword>
<dbReference type="PROSITE" id="PS50929">
    <property type="entry name" value="ABC_TM1F"/>
    <property type="match status" value="1"/>
</dbReference>
<feature type="non-terminal residue" evidence="6">
    <location>
        <position position="188"/>
    </location>
</feature>
<evidence type="ECO:0000256" key="1">
    <source>
        <dbReference type="ARBA" id="ARBA00022692"/>
    </source>
</evidence>
<feature type="transmembrane region" description="Helical" evidence="4">
    <location>
        <begin position="39"/>
        <end position="72"/>
    </location>
</feature>
<evidence type="ECO:0000256" key="2">
    <source>
        <dbReference type="ARBA" id="ARBA00022989"/>
    </source>
</evidence>
<dbReference type="EMBL" id="AJWZ01011571">
    <property type="protein sequence ID" value="EKC44741.1"/>
    <property type="molecule type" value="Genomic_DNA"/>
</dbReference>
<feature type="domain" description="ABC transmembrane type-1" evidence="5">
    <location>
        <begin position="2"/>
        <end position="188"/>
    </location>
</feature>
<dbReference type="InterPro" id="IPR036640">
    <property type="entry name" value="ABC1_TM_sf"/>
</dbReference>
<dbReference type="AlphaFoldDB" id="K1SBF6"/>
<dbReference type="Gene3D" id="1.20.1560.10">
    <property type="entry name" value="ABC transporter type 1, transmembrane domain"/>
    <property type="match status" value="1"/>
</dbReference>